<evidence type="ECO:0000313" key="2">
    <source>
        <dbReference type="EMBL" id="WRS39013.1"/>
    </source>
</evidence>
<dbReference type="SUPFAM" id="SSF53807">
    <property type="entry name" value="Helical backbone' metal receptor"/>
    <property type="match status" value="1"/>
</dbReference>
<organism evidence="2 3">
    <name type="scientific">Thiobacillus sedimenti</name>
    <dbReference type="NCBI Taxonomy" id="3110231"/>
    <lineage>
        <taxon>Bacteria</taxon>
        <taxon>Pseudomonadati</taxon>
        <taxon>Pseudomonadota</taxon>
        <taxon>Betaproteobacteria</taxon>
        <taxon>Nitrosomonadales</taxon>
        <taxon>Thiobacillaceae</taxon>
        <taxon>Thiobacillus</taxon>
    </lineage>
</organism>
<evidence type="ECO:0000256" key="1">
    <source>
        <dbReference type="SAM" id="SignalP"/>
    </source>
</evidence>
<dbReference type="PANTHER" id="PTHR42953:SF2">
    <property type="entry name" value="ADHESION PROTEIN"/>
    <property type="match status" value="1"/>
</dbReference>
<name>A0ABZ1CHZ4_9PROT</name>
<dbReference type="Pfam" id="PF01297">
    <property type="entry name" value="ZnuA"/>
    <property type="match status" value="1"/>
</dbReference>
<reference evidence="2 3" key="1">
    <citation type="submission" date="2023-12" db="EMBL/GenBank/DDBJ databases">
        <title>Thiobacillus sedimentum sp. nov., a chemolithoautotrophic sulfur-oxidizing bacterium isolated from freshwater sediment.</title>
        <authorList>
            <person name="Luo J."/>
            <person name="Dai C."/>
        </authorList>
    </citation>
    <scope>NUCLEOTIDE SEQUENCE [LARGE SCALE GENOMIC DNA]</scope>
    <source>
        <strain evidence="2 3">SCUT-2</strain>
    </source>
</reference>
<dbReference type="Proteomes" id="UP001334732">
    <property type="component" value="Chromosome"/>
</dbReference>
<protein>
    <submittedName>
        <fullName evidence="2">Zinc ABC transporter substrate-binding protein</fullName>
    </submittedName>
</protein>
<feature type="chain" id="PRO_5045230643" evidence="1">
    <location>
        <begin position="21"/>
        <end position="299"/>
    </location>
</feature>
<dbReference type="CDD" id="cd01145">
    <property type="entry name" value="TroA_c"/>
    <property type="match status" value="1"/>
</dbReference>
<sequence length="299" mass="32135">MKPFRLFSFLFAAWPVFAHAALNVFACEPEWGALATELGGDAVKVYTATTAMQDPHHIEARPSLIAQMRRANLAVCTGAELEIGWLPVLLQQSGNAAIQPGQPGYFEAARQVALLEKPMVLDRAQGDIHAAGNPHVQTDPRNIARVAQALAARMAELDPARAALYRARLAGFNTRWNAAIARWQAEAAPLRGMPIAVQHLGFPYLENWLGLKQVAVLEPKPGVAPSVGQLADVAARLKATPARAVIRAAYQDPRPSEWLAAHAGIPAIALPFTVGGSARAGDLFGLFDDTVDQLLRAAR</sequence>
<dbReference type="InterPro" id="IPR050492">
    <property type="entry name" value="Bact_metal-bind_prot9"/>
</dbReference>
<dbReference type="EMBL" id="CP141769">
    <property type="protein sequence ID" value="WRS39013.1"/>
    <property type="molecule type" value="Genomic_DNA"/>
</dbReference>
<evidence type="ECO:0000313" key="3">
    <source>
        <dbReference type="Proteomes" id="UP001334732"/>
    </source>
</evidence>
<accession>A0ABZ1CHZ4</accession>
<proteinExistence type="predicted"/>
<dbReference type="RefSeq" id="WP_324779545.1">
    <property type="nucleotide sequence ID" value="NZ_CP141769.1"/>
</dbReference>
<keyword evidence="1" id="KW-0732">Signal</keyword>
<dbReference type="PANTHER" id="PTHR42953">
    <property type="entry name" value="HIGH-AFFINITY ZINC UPTAKE SYSTEM PROTEIN ZNUA-RELATED"/>
    <property type="match status" value="1"/>
</dbReference>
<gene>
    <name evidence="2" type="ORF">VA613_13530</name>
</gene>
<dbReference type="Gene3D" id="3.40.50.1980">
    <property type="entry name" value="Nitrogenase molybdenum iron protein domain"/>
    <property type="match status" value="2"/>
</dbReference>
<dbReference type="InterPro" id="IPR006127">
    <property type="entry name" value="ZnuA-like"/>
</dbReference>
<keyword evidence="3" id="KW-1185">Reference proteome</keyword>
<feature type="signal peptide" evidence="1">
    <location>
        <begin position="1"/>
        <end position="20"/>
    </location>
</feature>